<dbReference type="Proteomes" id="UP000050471">
    <property type="component" value="Unassembled WGS sequence"/>
</dbReference>
<keyword evidence="1" id="KW-1133">Transmembrane helix</keyword>
<accession>A0A0P7J5Z7</accession>
<keyword evidence="1" id="KW-0472">Membrane</keyword>
<feature type="transmembrane region" description="Helical" evidence="1">
    <location>
        <begin position="39"/>
        <end position="60"/>
    </location>
</feature>
<dbReference type="GO" id="GO:0006629">
    <property type="term" value="P:lipid metabolic process"/>
    <property type="evidence" value="ECO:0007669"/>
    <property type="project" value="InterPro"/>
</dbReference>
<comment type="caution">
    <text evidence="3">The sequence shown here is derived from an EMBL/GenBank/DDBJ whole genome shotgun (WGS) entry which is preliminary data.</text>
</comment>
<proteinExistence type="predicted"/>
<name>A0A0P7J5Z7_9RHOB</name>
<dbReference type="AlphaFoldDB" id="A0A0P7J5Z7"/>
<dbReference type="STRING" id="154981.AKJ29_13005"/>
<protein>
    <recommendedName>
        <fullName evidence="2">Fatty acid desaturase domain-containing protein</fullName>
    </recommendedName>
</protein>
<reference evidence="3 4" key="1">
    <citation type="submission" date="2015-09" db="EMBL/GenBank/DDBJ databases">
        <title>Draft genome sequence of Aliiroseovarius crassostreae CV919-312TSm, the causative agent of Roseovarius Oyster Disease (formerly Juvenile Oyster Disease).</title>
        <authorList>
            <person name="Kessner L."/>
            <person name="Spinard E."/>
            <person name="Nelson D."/>
        </authorList>
    </citation>
    <scope>NUCLEOTIDE SEQUENCE [LARGE SCALE GENOMIC DNA]</scope>
    <source>
        <strain evidence="3 4">CV919-312</strain>
    </source>
</reference>
<keyword evidence="4" id="KW-1185">Reference proteome</keyword>
<evidence type="ECO:0000256" key="1">
    <source>
        <dbReference type="SAM" id="Phobius"/>
    </source>
</evidence>
<evidence type="ECO:0000259" key="2">
    <source>
        <dbReference type="Pfam" id="PF00487"/>
    </source>
</evidence>
<organism evidence="3 4">
    <name type="scientific">Aliiroseovarius crassostreae</name>
    <dbReference type="NCBI Taxonomy" id="154981"/>
    <lineage>
        <taxon>Bacteria</taxon>
        <taxon>Pseudomonadati</taxon>
        <taxon>Pseudomonadota</taxon>
        <taxon>Alphaproteobacteria</taxon>
        <taxon>Rhodobacterales</taxon>
        <taxon>Paracoccaceae</taxon>
        <taxon>Aliiroseovarius</taxon>
    </lineage>
</organism>
<dbReference type="OrthoDB" id="1550403at2"/>
<evidence type="ECO:0000313" key="4">
    <source>
        <dbReference type="Proteomes" id="UP000050471"/>
    </source>
</evidence>
<dbReference type="EMBL" id="LKBA01000006">
    <property type="protein sequence ID" value="KPN63549.1"/>
    <property type="molecule type" value="Genomic_DNA"/>
</dbReference>
<gene>
    <name evidence="3" type="ORF">AKJ29_13005</name>
</gene>
<dbReference type="Pfam" id="PF00487">
    <property type="entry name" value="FA_desaturase"/>
    <property type="match status" value="1"/>
</dbReference>
<feature type="transmembrane region" description="Helical" evidence="1">
    <location>
        <begin position="199"/>
        <end position="225"/>
    </location>
</feature>
<dbReference type="RefSeq" id="WP_055190004.1">
    <property type="nucleotide sequence ID" value="NZ_FPBS01000037.1"/>
</dbReference>
<keyword evidence="1" id="KW-0812">Transmembrane</keyword>
<feature type="transmembrane region" description="Helical" evidence="1">
    <location>
        <begin position="66"/>
        <end position="88"/>
    </location>
</feature>
<sequence>MLSIREKYLVFPNFTQNFWTWLTGKALPNQKPMFVFSPLAHFVTATALCFGGFGLSLAAFYGQVNILWLFAGWAMVIAGGRKLAAVILHQCVHRMFSGNIKLDNFTGELVTTLLCTQDAMSYRSDHFGLHHRALTFATQNDPIVKFLSGHGMTHDMTKKELYAKFFTRILSPVFHAKFFYCRLVFNFVTCGPWRRAASVAFWTAMISAAVLAPNGLLAFVLVYAVPVTLLYQISAFVEICSEHAWLVPDDPNQKVEKKYYHVFKSWGRFCGSVPPTDIEKPLLRAIRWVGFWIATVFYHLPVRLFILIGDLPQHDFHHRHPSEKDWVISAYARQRDIDNGHEGWPPYREFWGLHNAIEHVFSGMTDAIQKNKISDDEGLAA</sequence>
<feature type="transmembrane region" description="Helical" evidence="1">
    <location>
        <begin position="289"/>
        <end position="309"/>
    </location>
</feature>
<dbReference type="InterPro" id="IPR005804">
    <property type="entry name" value="FA_desaturase_dom"/>
</dbReference>
<evidence type="ECO:0000313" key="3">
    <source>
        <dbReference type="EMBL" id="KPN63549.1"/>
    </source>
</evidence>
<feature type="domain" description="Fatty acid desaturase" evidence="2">
    <location>
        <begin position="68"/>
        <end position="253"/>
    </location>
</feature>